<evidence type="ECO:0000259" key="9">
    <source>
        <dbReference type="PROSITE" id="PS50127"/>
    </source>
</evidence>
<feature type="region of interest" description="Disordered" evidence="8">
    <location>
        <begin position="1"/>
        <end position="92"/>
    </location>
</feature>
<dbReference type="Pfam" id="PF00179">
    <property type="entry name" value="UQ_con"/>
    <property type="match status" value="1"/>
</dbReference>
<evidence type="ECO:0000256" key="6">
    <source>
        <dbReference type="PROSITE-ProRule" id="PRU10133"/>
    </source>
</evidence>
<feature type="domain" description="UBC core" evidence="9">
    <location>
        <begin position="82"/>
        <end position="226"/>
    </location>
</feature>
<feature type="compositionally biased region" description="Polar residues" evidence="8">
    <location>
        <begin position="65"/>
        <end position="78"/>
    </location>
</feature>
<feature type="compositionally biased region" description="Low complexity" evidence="8">
    <location>
        <begin position="30"/>
        <end position="40"/>
    </location>
</feature>
<dbReference type="Gene3D" id="3.10.110.10">
    <property type="entry name" value="Ubiquitin Conjugating Enzyme"/>
    <property type="match status" value="1"/>
</dbReference>
<feature type="compositionally biased region" description="Basic and acidic residues" evidence="8">
    <location>
        <begin position="1"/>
        <end position="11"/>
    </location>
</feature>
<dbReference type="InterPro" id="IPR000608">
    <property type="entry name" value="UBC"/>
</dbReference>
<dbReference type="AlphaFoldDB" id="A0A151Z889"/>
<evidence type="ECO:0000256" key="2">
    <source>
        <dbReference type="ARBA" id="ARBA00022679"/>
    </source>
</evidence>
<feature type="compositionally biased region" description="Low complexity" evidence="8">
    <location>
        <begin position="12"/>
        <end position="21"/>
    </location>
</feature>
<keyword evidence="5 7" id="KW-0067">ATP-binding</keyword>
<dbReference type="SMART" id="SM00212">
    <property type="entry name" value="UBCc"/>
    <property type="match status" value="1"/>
</dbReference>
<comment type="pathway">
    <text evidence="1">Protein modification; protein neddylation.</text>
</comment>
<dbReference type="STRING" id="361077.A0A151Z889"/>
<organism evidence="10 11">
    <name type="scientific">Tieghemostelium lacteum</name>
    <name type="common">Slime mold</name>
    <name type="synonym">Dictyostelium lacteum</name>
    <dbReference type="NCBI Taxonomy" id="361077"/>
    <lineage>
        <taxon>Eukaryota</taxon>
        <taxon>Amoebozoa</taxon>
        <taxon>Evosea</taxon>
        <taxon>Eumycetozoa</taxon>
        <taxon>Dictyostelia</taxon>
        <taxon>Dictyosteliales</taxon>
        <taxon>Raperosteliaceae</taxon>
        <taxon>Tieghemostelium</taxon>
    </lineage>
</organism>
<sequence length="236" mass="26998">MFRLKELKKQQEQQQQQKQQQTTSQTNGDASSTTTATTEPTEVKRQNSNDLKEIRRQKSKDSYFSLKSKQSAESSTARRANPSELRAQKDIDEMEVPEGCKVNFKDTNDICNFTLDITPIDGLYQSATFRFSINIPSTYPYNPPKVHCDTLVYHPNIDFEGHVCLNILRQDWMPVLNIGTVIFGLMTLFLEPNPDDPLNKEAAALMIDNKKQFETNVKQSLRGGYVVNRQFPKLLS</sequence>
<dbReference type="PROSITE" id="PS50127">
    <property type="entry name" value="UBC_2"/>
    <property type="match status" value="1"/>
</dbReference>
<keyword evidence="3 7" id="KW-0547">Nucleotide-binding</keyword>
<dbReference type="InterPro" id="IPR050113">
    <property type="entry name" value="Ub_conjugating_enzyme"/>
</dbReference>
<comment type="similarity">
    <text evidence="7">Belongs to the ubiquitin-conjugating enzyme family.</text>
</comment>
<comment type="caution">
    <text evidence="10">The sequence shown here is derived from an EMBL/GenBank/DDBJ whole genome shotgun (WGS) entry which is preliminary data.</text>
</comment>
<feature type="compositionally biased region" description="Basic and acidic residues" evidence="8">
    <location>
        <begin position="41"/>
        <end position="61"/>
    </location>
</feature>
<evidence type="ECO:0000256" key="4">
    <source>
        <dbReference type="ARBA" id="ARBA00022786"/>
    </source>
</evidence>
<proteinExistence type="inferred from homology"/>
<dbReference type="InterPro" id="IPR016135">
    <property type="entry name" value="UBQ-conjugating_enzyme/RWD"/>
</dbReference>
<evidence type="ECO:0000256" key="3">
    <source>
        <dbReference type="ARBA" id="ARBA00022741"/>
    </source>
</evidence>
<dbReference type="CDD" id="cd23794">
    <property type="entry name" value="UBCc_UBE2F_UBE2M"/>
    <property type="match status" value="1"/>
</dbReference>
<dbReference type="GO" id="GO:0019788">
    <property type="term" value="F:NEDD8 transferase activity"/>
    <property type="evidence" value="ECO:0007669"/>
    <property type="project" value="UniProtKB-ARBA"/>
</dbReference>
<dbReference type="FunFam" id="3.10.110.10:FF:000005">
    <property type="entry name" value="NEDD8-conjugating enzyme Ubc12"/>
    <property type="match status" value="1"/>
</dbReference>
<dbReference type="PANTHER" id="PTHR24067">
    <property type="entry name" value="UBIQUITIN-CONJUGATING ENZYME E2"/>
    <property type="match status" value="1"/>
</dbReference>
<keyword evidence="4 7" id="KW-0833">Ubl conjugation pathway</keyword>
<accession>A0A151Z889</accession>
<evidence type="ECO:0000256" key="7">
    <source>
        <dbReference type="RuleBase" id="RU362109"/>
    </source>
</evidence>
<evidence type="ECO:0000256" key="1">
    <source>
        <dbReference type="ARBA" id="ARBA00005032"/>
    </source>
</evidence>
<name>A0A151Z889_TIELA</name>
<evidence type="ECO:0000256" key="8">
    <source>
        <dbReference type="SAM" id="MobiDB-lite"/>
    </source>
</evidence>
<evidence type="ECO:0000313" key="10">
    <source>
        <dbReference type="EMBL" id="KYQ90157.1"/>
    </source>
</evidence>
<reference evidence="10 11" key="1">
    <citation type="submission" date="2015-12" db="EMBL/GenBank/DDBJ databases">
        <title>Dictyostelia acquired genes for synthesis and detection of signals that induce cell-type specialization by lateral gene transfer from prokaryotes.</title>
        <authorList>
            <person name="Gloeckner G."/>
            <person name="Schaap P."/>
        </authorList>
    </citation>
    <scope>NUCLEOTIDE SEQUENCE [LARGE SCALE GENOMIC DNA]</scope>
    <source>
        <strain evidence="10 11">TK</strain>
    </source>
</reference>
<dbReference type="OMA" id="CQVDFPD"/>
<keyword evidence="11" id="KW-1185">Reference proteome</keyword>
<dbReference type="EMBL" id="LODT01000037">
    <property type="protein sequence ID" value="KYQ90157.1"/>
    <property type="molecule type" value="Genomic_DNA"/>
</dbReference>
<dbReference type="FunCoup" id="A0A151Z889">
    <property type="interactions" value="750"/>
</dbReference>
<dbReference type="SUPFAM" id="SSF54495">
    <property type="entry name" value="UBC-like"/>
    <property type="match status" value="1"/>
</dbReference>
<dbReference type="Proteomes" id="UP000076078">
    <property type="component" value="Unassembled WGS sequence"/>
</dbReference>
<dbReference type="PROSITE" id="PS00183">
    <property type="entry name" value="UBC_1"/>
    <property type="match status" value="1"/>
</dbReference>
<evidence type="ECO:0000256" key="5">
    <source>
        <dbReference type="ARBA" id="ARBA00022840"/>
    </source>
</evidence>
<protein>
    <submittedName>
        <fullName evidence="10">Ubiquitin-conjugating enzyme E2 M</fullName>
    </submittedName>
</protein>
<feature type="active site" description="Glycyl thioester intermediate" evidence="6">
    <location>
        <position position="164"/>
    </location>
</feature>
<dbReference type="GO" id="GO:0005524">
    <property type="term" value="F:ATP binding"/>
    <property type="evidence" value="ECO:0007669"/>
    <property type="project" value="UniProtKB-UniRule"/>
</dbReference>
<evidence type="ECO:0000313" key="11">
    <source>
        <dbReference type="Proteomes" id="UP000076078"/>
    </source>
</evidence>
<gene>
    <name evidence="10" type="ORF">DLAC_08748</name>
</gene>
<dbReference type="InParanoid" id="A0A151Z889"/>
<dbReference type="InterPro" id="IPR023313">
    <property type="entry name" value="UBQ-conjugating_AS"/>
</dbReference>
<dbReference type="OrthoDB" id="10249039at2759"/>
<keyword evidence="2" id="KW-0808">Transferase</keyword>